<evidence type="ECO:0000256" key="2">
    <source>
        <dbReference type="ARBA" id="ARBA00009539"/>
    </source>
</evidence>
<comment type="function">
    <text evidence="7">Key enzyme in folate metabolism. Catalyzes an essential reaction for de novo glycine and purine synthesis, and for DNA precursor synthesis.</text>
</comment>
<sequence length="165" mass="18916">MTEVKLIWAQTNNGTIALEQAIPWHQSTDMRFFKKATLHQVVVMGRHTMASLHGRPLPDRLNLVLTHDEQLTLPAGFERIMQPEEALKRAQALGCDLAVIGGKAIYETYLPLADHLYVTYLDTDFNGDTHMAPVDKTQWLGRELAHGSKDRHNDYAYQIMDYQRR</sequence>
<dbReference type="EMBL" id="JQAX01000001">
    <property type="protein sequence ID" value="KRN33367.1"/>
    <property type="molecule type" value="Genomic_DNA"/>
</dbReference>
<dbReference type="InterPro" id="IPR024072">
    <property type="entry name" value="DHFR-like_dom_sf"/>
</dbReference>
<dbReference type="OrthoDB" id="9804315at2"/>
<organism evidence="9 10">
    <name type="scientific">Weissella halotolerans DSM 20190</name>
    <dbReference type="NCBI Taxonomy" id="1123500"/>
    <lineage>
        <taxon>Bacteria</taxon>
        <taxon>Bacillati</taxon>
        <taxon>Bacillota</taxon>
        <taxon>Bacilli</taxon>
        <taxon>Lactobacillales</taxon>
        <taxon>Lactobacillaceae</taxon>
        <taxon>Weissella</taxon>
    </lineage>
</organism>
<evidence type="ECO:0000256" key="1">
    <source>
        <dbReference type="ARBA" id="ARBA00004903"/>
    </source>
</evidence>
<dbReference type="PROSITE" id="PS51330">
    <property type="entry name" value="DHFR_2"/>
    <property type="match status" value="1"/>
</dbReference>
<keyword evidence="5 7" id="KW-0521">NADP</keyword>
<evidence type="ECO:0000256" key="3">
    <source>
        <dbReference type="ARBA" id="ARBA00012856"/>
    </source>
</evidence>
<dbReference type="Gene3D" id="3.40.430.10">
    <property type="entry name" value="Dihydrofolate Reductase, subunit A"/>
    <property type="match status" value="1"/>
</dbReference>
<dbReference type="GO" id="GO:0046655">
    <property type="term" value="P:folic acid metabolic process"/>
    <property type="evidence" value="ECO:0007669"/>
    <property type="project" value="TreeGrafter"/>
</dbReference>
<feature type="domain" description="DHFR" evidence="8">
    <location>
        <begin position="3"/>
        <end position="164"/>
    </location>
</feature>
<dbReference type="PANTHER" id="PTHR48069:SF3">
    <property type="entry name" value="DIHYDROFOLATE REDUCTASE"/>
    <property type="match status" value="1"/>
</dbReference>
<comment type="similarity">
    <text evidence="2 7">Belongs to the dihydrofolate reductase family.</text>
</comment>
<dbReference type="STRING" id="1123500.GCA_000420365_00338"/>
<dbReference type="Pfam" id="PF00186">
    <property type="entry name" value="DHFR_1"/>
    <property type="match status" value="1"/>
</dbReference>
<comment type="caution">
    <text evidence="9">The sequence shown here is derived from an EMBL/GenBank/DDBJ whole genome shotgun (WGS) entry which is preliminary data.</text>
</comment>
<dbReference type="eggNOG" id="COG0262">
    <property type="taxonomic scope" value="Bacteria"/>
</dbReference>
<dbReference type="InParanoid" id="A0A0R2G7D3"/>
<dbReference type="Proteomes" id="UP000051296">
    <property type="component" value="Unassembled WGS sequence"/>
</dbReference>
<dbReference type="GO" id="GO:0005829">
    <property type="term" value="C:cytosol"/>
    <property type="evidence" value="ECO:0007669"/>
    <property type="project" value="TreeGrafter"/>
</dbReference>
<dbReference type="RefSeq" id="WP_022791140.1">
    <property type="nucleotide sequence ID" value="NZ_ATUU01000001.1"/>
</dbReference>
<evidence type="ECO:0000256" key="7">
    <source>
        <dbReference type="PIRNR" id="PIRNR000194"/>
    </source>
</evidence>
<keyword evidence="4 7" id="KW-0554">One-carbon metabolism</keyword>
<dbReference type="GO" id="GO:0046654">
    <property type="term" value="P:tetrahydrofolate biosynthetic process"/>
    <property type="evidence" value="ECO:0007669"/>
    <property type="project" value="UniProtKB-UniPathway"/>
</dbReference>
<evidence type="ECO:0000256" key="4">
    <source>
        <dbReference type="ARBA" id="ARBA00022563"/>
    </source>
</evidence>
<evidence type="ECO:0000259" key="8">
    <source>
        <dbReference type="PROSITE" id="PS51330"/>
    </source>
</evidence>
<evidence type="ECO:0000256" key="5">
    <source>
        <dbReference type="ARBA" id="ARBA00022857"/>
    </source>
</evidence>
<comment type="pathway">
    <text evidence="1 7">Cofactor biosynthesis; tetrahydrofolate biosynthesis; 5,6,7,8-tetrahydrofolate from 7,8-dihydrofolate: step 1/1.</text>
</comment>
<evidence type="ECO:0000256" key="6">
    <source>
        <dbReference type="ARBA" id="ARBA00023002"/>
    </source>
</evidence>
<dbReference type="EC" id="1.5.1.3" evidence="3 7"/>
<reference evidence="9 10" key="1">
    <citation type="journal article" date="2015" name="Genome Announc.">
        <title>Expanding the biotechnology potential of lactobacilli through comparative genomics of 213 strains and associated genera.</title>
        <authorList>
            <person name="Sun Z."/>
            <person name="Harris H.M."/>
            <person name="McCann A."/>
            <person name="Guo C."/>
            <person name="Argimon S."/>
            <person name="Zhang W."/>
            <person name="Yang X."/>
            <person name="Jeffery I.B."/>
            <person name="Cooney J.C."/>
            <person name="Kagawa T.F."/>
            <person name="Liu W."/>
            <person name="Song Y."/>
            <person name="Salvetti E."/>
            <person name="Wrobel A."/>
            <person name="Rasinkangas P."/>
            <person name="Parkhill J."/>
            <person name="Rea M.C."/>
            <person name="O'Sullivan O."/>
            <person name="Ritari J."/>
            <person name="Douillard F.P."/>
            <person name="Paul Ross R."/>
            <person name="Yang R."/>
            <person name="Briner A.E."/>
            <person name="Felis G.E."/>
            <person name="de Vos W.M."/>
            <person name="Barrangou R."/>
            <person name="Klaenhammer T.R."/>
            <person name="Caufield P.W."/>
            <person name="Cui Y."/>
            <person name="Zhang H."/>
            <person name="O'Toole P.W."/>
        </authorList>
    </citation>
    <scope>NUCLEOTIDE SEQUENCE [LARGE SCALE GENOMIC DNA]</scope>
    <source>
        <strain evidence="9 10">DSM 20190</strain>
    </source>
</reference>
<keyword evidence="10" id="KW-1185">Reference proteome</keyword>
<dbReference type="InterPro" id="IPR012259">
    <property type="entry name" value="DHFR"/>
</dbReference>
<dbReference type="PATRIC" id="fig|1123500.6.peg.163"/>
<dbReference type="PRINTS" id="PR00070">
    <property type="entry name" value="DHFR"/>
</dbReference>
<dbReference type="AlphaFoldDB" id="A0A0R2G7D3"/>
<proteinExistence type="inferred from homology"/>
<gene>
    <name evidence="9" type="ORF">IV68_GL000165</name>
</gene>
<dbReference type="GO" id="GO:0046452">
    <property type="term" value="P:dihydrofolate metabolic process"/>
    <property type="evidence" value="ECO:0007669"/>
    <property type="project" value="TreeGrafter"/>
</dbReference>
<keyword evidence="6 7" id="KW-0560">Oxidoreductase</keyword>
<dbReference type="PIRSF" id="PIRSF000194">
    <property type="entry name" value="DHFR"/>
    <property type="match status" value="1"/>
</dbReference>
<dbReference type="CDD" id="cd00209">
    <property type="entry name" value="DHFR"/>
    <property type="match status" value="1"/>
</dbReference>
<dbReference type="SUPFAM" id="SSF53597">
    <property type="entry name" value="Dihydrofolate reductase-like"/>
    <property type="match status" value="1"/>
</dbReference>
<name>A0A0R2G7D3_9LACO</name>
<protein>
    <recommendedName>
        <fullName evidence="3 7">Dihydrofolate reductase</fullName>
        <ecNumber evidence="3 7">1.5.1.3</ecNumber>
    </recommendedName>
</protein>
<dbReference type="FunCoup" id="A0A0R2G7D3">
    <property type="interactions" value="178"/>
</dbReference>
<dbReference type="GO" id="GO:0004146">
    <property type="term" value="F:dihydrofolate reductase activity"/>
    <property type="evidence" value="ECO:0007669"/>
    <property type="project" value="UniProtKB-EC"/>
</dbReference>
<evidence type="ECO:0000313" key="9">
    <source>
        <dbReference type="EMBL" id="KRN33367.1"/>
    </source>
</evidence>
<dbReference type="UniPathway" id="UPA00077">
    <property type="reaction ID" value="UER00158"/>
</dbReference>
<dbReference type="PANTHER" id="PTHR48069">
    <property type="entry name" value="DIHYDROFOLATE REDUCTASE"/>
    <property type="match status" value="1"/>
</dbReference>
<dbReference type="GO" id="GO:0006730">
    <property type="term" value="P:one-carbon metabolic process"/>
    <property type="evidence" value="ECO:0007669"/>
    <property type="project" value="UniProtKB-KW"/>
</dbReference>
<dbReference type="GO" id="GO:0050661">
    <property type="term" value="F:NADP binding"/>
    <property type="evidence" value="ECO:0007669"/>
    <property type="project" value="InterPro"/>
</dbReference>
<accession>A0A0R2G7D3</accession>
<dbReference type="InterPro" id="IPR001796">
    <property type="entry name" value="DHFR_dom"/>
</dbReference>
<comment type="catalytic activity">
    <reaction evidence="7">
        <text>(6S)-5,6,7,8-tetrahydrofolate + NADP(+) = 7,8-dihydrofolate + NADPH + H(+)</text>
        <dbReference type="Rhea" id="RHEA:15009"/>
        <dbReference type="ChEBI" id="CHEBI:15378"/>
        <dbReference type="ChEBI" id="CHEBI:57451"/>
        <dbReference type="ChEBI" id="CHEBI:57453"/>
        <dbReference type="ChEBI" id="CHEBI:57783"/>
        <dbReference type="ChEBI" id="CHEBI:58349"/>
        <dbReference type="EC" id="1.5.1.3"/>
    </reaction>
</comment>
<evidence type="ECO:0000313" key="10">
    <source>
        <dbReference type="Proteomes" id="UP000051296"/>
    </source>
</evidence>